<evidence type="ECO:0000256" key="1">
    <source>
        <dbReference type="SAM" id="Phobius"/>
    </source>
</evidence>
<gene>
    <name evidence="2" type="ORF">UA08_05581</name>
</gene>
<sequence length="111" mass="12581">MARTNSIVPLIILFLVIGVLAAVGFVVYTIVQDISKKTRAKMEKRHIQFSKDGVKVSMKEVNDEDYKDQTQSVLVNMWNHASFPAYKSRFWSNGVTAVQDKDSTKLYGSFC</sequence>
<accession>A0A225AZ19</accession>
<reference evidence="2 3" key="1">
    <citation type="submission" date="2015-06" db="EMBL/GenBank/DDBJ databases">
        <title>Talaromyces atroroseus IBT 11181 draft genome.</title>
        <authorList>
            <person name="Rasmussen K.B."/>
            <person name="Rasmussen S."/>
            <person name="Petersen B."/>
            <person name="Sicheritz-Ponten T."/>
            <person name="Mortensen U.H."/>
            <person name="Thrane U."/>
        </authorList>
    </citation>
    <scope>NUCLEOTIDE SEQUENCE [LARGE SCALE GENOMIC DNA]</scope>
    <source>
        <strain evidence="2 3">IBT 11181</strain>
    </source>
</reference>
<dbReference type="RefSeq" id="XP_020118878.1">
    <property type="nucleotide sequence ID" value="XM_020267867.1"/>
</dbReference>
<dbReference type="Proteomes" id="UP000214365">
    <property type="component" value="Unassembled WGS sequence"/>
</dbReference>
<dbReference type="EMBL" id="LFMY01000008">
    <property type="protein sequence ID" value="OKL58757.1"/>
    <property type="molecule type" value="Genomic_DNA"/>
</dbReference>
<evidence type="ECO:0000313" key="2">
    <source>
        <dbReference type="EMBL" id="OKL58757.1"/>
    </source>
</evidence>
<dbReference type="PANTHER" id="PTHR42077:SF1">
    <property type="entry name" value="YALI0F30239P"/>
    <property type="match status" value="1"/>
</dbReference>
<dbReference type="GeneID" id="31005337"/>
<dbReference type="PANTHER" id="PTHR42077">
    <property type="entry name" value="YALI0F30239P"/>
    <property type="match status" value="1"/>
</dbReference>
<proteinExistence type="predicted"/>
<keyword evidence="1" id="KW-0472">Membrane</keyword>
<keyword evidence="1" id="KW-1133">Transmembrane helix</keyword>
<evidence type="ECO:0000313" key="3">
    <source>
        <dbReference type="Proteomes" id="UP000214365"/>
    </source>
</evidence>
<keyword evidence="1" id="KW-0812">Transmembrane</keyword>
<name>A0A225AZ19_TALAT</name>
<dbReference type="AlphaFoldDB" id="A0A225AZ19"/>
<organism evidence="2 3">
    <name type="scientific">Talaromyces atroroseus</name>
    <dbReference type="NCBI Taxonomy" id="1441469"/>
    <lineage>
        <taxon>Eukaryota</taxon>
        <taxon>Fungi</taxon>
        <taxon>Dikarya</taxon>
        <taxon>Ascomycota</taxon>
        <taxon>Pezizomycotina</taxon>
        <taxon>Eurotiomycetes</taxon>
        <taxon>Eurotiomycetidae</taxon>
        <taxon>Eurotiales</taxon>
        <taxon>Trichocomaceae</taxon>
        <taxon>Talaromyces</taxon>
        <taxon>Talaromyces sect. Trachyspermi</taxon>
    </lineage>
</organism>
<feature type="transmembrane region" description="Helical" evidence="1">
    <location>
        <begin position="6"/>
        <end position="31"/>
    </location>
</feature>
<comment type="caution">
    <text evidence="2">The sequence shown here is derived from an EMBL/GenBank/DDBJ whole genome shotgun (WGS) entry which is preliminary data.</text>
</comment>
<keyword evidence="3" id="KW-1185">Reference proteome</keyword>
<protein>
    <submittedName>
        <fullName evidence="2">Uncharacterized protein</fullName>
    </submittedName>
</protein>
<dbReference type="OrthoDB" id="4083871at2759"/>